<dbReference type="InterPro" id="IPR006748">
    <property type="entry name" value="NH2Glyco/OHUrea_AB-resist_kin"/>
</dbReference>
<reference evidence="1 2" key="1">
    <citation type="submission" date="2024-02" db="EMBL/GenBank/DDBJ databases">
        <title>Janibacter sp. nov., isolated from gut of marine sandworm.</title>
        <authorList>
            <person name="Kim B."/>
            <person name="Jun M.O."/>
            <person name="Shin N.-R."/>
        </authorList>
    </citation>
    <scope>NUCLEOTIDE SEQUENCE [LARGE SCALE GENOMIC DNA]</scope>
    <source>
        <strain evidence="1 2">A1S7</strain>
    </source>
</reference>
<protein>
    <submittedName>
        <fullName evidence="1">Aminoglycoside phosphotransferase family protein</fullName>
    </submittedName>
</protein>
<evidence type="ECO:0000313" key="2">
    <source>
        <dbReference type="Proteomes" id="UP001382727"/>
    </source>
</evidence>
<dbReference type="InterPro" id="IPR011009">
    <property type="entry name" value="Kinase-like_dom_sf"/>
</dbReference>
<dbReference type="SUPFAM" id="SSF56112">
    <property type="entry name" value="Protein kinase-like (PK-like)"/>
    <property type="match status" value="1"/>
</dbReference>
<dbReference type="Gene3D" id="1.10.510.10">
    <property type="entry name" value="Transferase(Phosphotransferase) domain 1"/>
    <property type="match status" value="1"/>
</dbReference>
<dbReference type="RefSeq" id="WP_338751454.1">
    <property type="nucleotide sequence ID" value="NZ_CP144913.1"/>
</dbReference>
<proteinExistence type="predicted"/>
<organism evidence="1 2">
    <name type="scientific">Janibacter alittae</name>
    <dbReference type="NCBI Taxonomy" id="3115209"/>
    <lineage>
        <taxon>Bacteria</taxon>
        <taxon>Bacillati</taxon>
        <taxon>Actinomycetota</taxon>
        <taxon>Actinomycetes</taxon>
        <taxon>Micrococcales</taxon>
        <taxon>Intrasporangiaceae</taxon>
        <taxon>Janibacter</taxon>
    </lineage>
</organism>
<dbReference type="EMBL" id="CP144913">
    <property type="protein sequence ID" value="WXB77500.1"/>
    <property type="molecule type" value="Genomic_DNA"/>
</dbReference>
<name>A0ABZ2MK86_9MICO</name>
<evidence type="ECO:0000313" key="1">
    <source>
        <dbReference type="EMBL" id="WXB77500.1"/>
    </source>
</evidence>
<dbReference type="Pfam" id="PF04655">
    <property type="entry name" value="APH_6_hur"/>
    <property type="match status" value="1"/>
</dbReference>
<accession>A0ABZ2MK86</accession>
<dbReference type="Proteomes" id="UP001382727">
    <property type="component" value="Chromosome"/>
</dbReference>
<keyword evidence="2" id="KW-1185">Reference proteome</keyword>
<gene>
    <name evidence="1" type="ORF">V1351_05380</name>
</gene>
<sequence length="298" mass="32109">MRVADAAALVPVSLAERMAGLEAEGGPTGADWVAALPHLLADVLEEWSLEVDGPAMAGQCALVLPVRGPEGRAALKLGWPHAEAEGEHLALRAWDGRSAVRLLGADPRRTVLLLELLTTQDLTDLWDEEAVAVVAGLYADLHMAPLPQVPSLAPWIWQILSRPAAERLPRQVVEQARSTLRSVEGGQVRLLHGDLHYANVLSDGTDWVAIDPKPVNGHPAWEVAPLLWNRAEEMGTGASLRWSVRRRVDIACAVAGFDEEVVRPVCALREVVNAVRAVEDGDQDRVSLAISLVKALGS</sequence>